<dbReference type="AlphaFoldDB" id="A0A0G1B9X3"/>
<dbReference type="Proteomes" id="UP000033867">
    <property type="component" value="Unassembled WGS sequence"/>
</dbReference>
<sequence>MKKFAYLIIPLILAILTWHFFYIFTTNVNDKILGNAFFYFTVFVYLNVAHLSYFVYMLYLRSNKRAGTLITLLSLPPFVVIIALDFVISFLNF</sequence>
<proteinExistence type="predicted"/>
<name>A0A0G1B9X3_9BACT</name>
<keyword evidence="1" id="KW-0472">Membrane</keyword>
<gene>
    <name evidence="2" type="ORF">UV42_C0067G0012</name>
</gene>
<evidence type="ECO:0000313" key="3">
    <source>
        <dbReference type="Proteomes" id="UP000033867"/>
    </source>
</evidence>
<comment type="caution">
    <text evidence="2">The sequence shown here is derived from an EMBL/GenBank/DDBJ whole genome shotgun (WGS) entry which is preliminary data.</text>
</comment>
<protein>
    <submittedName>
        <fullName evidence="2">Uncharacterized protein</fullName>
    </submittedName>
</protein>
<feature type="transmembrane region" description="Helical" evidence="1">
    <location>
        <begin position="68"/>
        <end position="91"/>
    </location>
</feature>
<feature type="transmembrane region" description="Helical" evidence="1">
    <location>
        <begin position="36"/>
        <end position="56"/>
    </location>
</feature>
<keyword evidence="1" id="KW-1133">Transmembrane helix</keyword>
<reference evidence="2 3" key="1">
    <citation type="journal article" date="2015" name="Nature">
        <title>rRNA introns, odd ribosomes, and small enigmatic genomes across a large radiation of phyla.</title>
        <authorList>
            <person name="Brown C.T."/>
            <person name="Hug L.A."/>
            <person name="Thomas B.C."/>
            <person name="Sharon I."/>
            <person name="Castelle C.J."/>
            <person name="Singh A."/>
            <person name="Wilkins M.J."/>
            <person name="Williams K.H."/>
            <person name="Banfield J.F."/>
        </authorList>
    </citation>
    <scope>NUCLEOTIDE SEQUENCE [LARGE SCALE GENOMIC DNA]</scope>
</reference>
<feature type="transmembrane region" description="Helical" evidence="1">
    <location>
        <begin position="5"/>
        <end position="24"/>
    </location>
</feature>
<organism evidence="2 3">
    <name type="scientific">Candidatus Magasanikbacteria bacterium GW2011_GWE2_42_7</name>
    <dbReference type="NCBI Taxonomy" id="1619052"/>
    <lineage>
        <taxon>Bacteria</taxon>
        <taxon>Candidatus Magasanikiibacteriota</taxon>
    </lineage>
</organism>
<evidence type="ECO:0000313" key="2">
    <source>
        <dbReference type="EMBL" id="KKS70155.1"/>
    </source>
</evidence>
<accession>A0A0G1B9X3</accession>
<dbReference type="EMBL" id="LCEK01000067">
    <property type="protein sequence ID" value="KKS70155.1"/>
    <property type="molecule type" value="Genomic_DNA"/>
</dbReference>
<keyword evidence="1" id="KW-0812">Transmembrane</keyword>
<evidence type="ECO:0000256" key="1">
    <source>
        <dbReference type="SAM" id="Phobius"/>
    </source>
</evidence>